<evidence type="ECO:0008006" key="3">
    <source>
        <dbReference type="Google" id="ProtNLM"/>
    </source>
</evidence>
<name>H5UPP4_9MICO</name>
<dbReference type="AlphaFoldDB" id="H5UPP4"/>
<dbReference type="PROSITE" id="PS51257">
    <property type="entry name" value="PROKAR_LIPOPROTEIN"/>
    <property type="match status" value="1"/>
</dbReference>
<protein>
    <recommendedName>
        <fullName evidence="3">Lipoprotein</fullName>
    </recommendedName>
</protein>
<reference evidence="1 2" key="1">
    <citation type="submission" date="2012-02" db="EMBL/GenBank/DDBJ databases">
        <title>Whole genome shotgun sequence of Mobilicoccus pelagius NBRC 104925.</title>
        <authorList>
            <person name="Yoshida Y."/>
            <person name="Hosoyama A."/>
            <person name="Tsuchikane K."/>
            <person name="Katsumata H."/>
            <person name="Yamazaki S."/>
            <person name="Fujita N."/>
        </authorList>
    </citation>
    <scope>NUCLEOTIDE SEQUENCE [LARGE SCALE GENOMIC DNA]</scope>
    <source>
        <strain evidence="1 2">NBRC 104925</strain>
    </source>
</reference>
<evidence type="ECO:0000313" key="2">
    <source>
        <dbReference type="Proteomes" id="UP000004367"/>
    </source>
</evidence>
<keyword evidence="2" id="KW-1185">Reference proteome</keyword>
<gene>
    <name evidence="1" type="ORF">MOPEL_027_00130</name>
</gene>
<dbReference type="STRING" id="1089455.MOPEL_027_00130"/>
<comment type="caution">
    <text evidence="1">The sequence shown here is derived from an EMBL/GenBank/DDBJ whole genome shotgun (WGS) entry which is preliminary data.</text>
</comment>
<organism evidence="1 2">
    <name type="scientific">Mobilicoccus pelagius NBRC 104925</name>
    <dbReference type="NCBI Taxonomy" id="1089455"/>
    <lineage>
        <taxon>Bacteria</taxon>
        <taxon>Bacillati</taxon>
        <taxon>Actinomycetota</taxon>
        <taxon>Actinomycetes</taxon>
        <taxon>Micrococcales</taxon>
        <taxon>Dermatophilaceae</taxon>
        <taxon>Mobilicoccus</taxon>
    </lineage>
</organism>
<dbReference type="RefSeq" id="WP_009481600.1">
    <property type="nucleotide sequence ID" value="NZ_BAFE01000025.1"/>
</dbReference>
<proteinExistence type="predicted"/>
<evidence type="ECO:0000313" key="1">
    <source>
        <dbReference type="EMBL" id="GAB47702.1"/>
    </source>
</evidence>
<sequence>MRASGSTLGGLVVGGLAACALALATTTLARPPALDARTATATLDAVHDARAGAYTLGAPTPEVPDGLTPAMRDELARSQKAIRAAARRDAVEVYDVAEATVEVARVSCETTTCRVDYRVATDYRRPPAAVSNGAPAVMGTHTRRRAEFTLDPSERWLLAYDHPSGPRAGVADPLDAATGER</sequence>
<dbReference type="EMBL" id="BAFE01000025">
    <property type="protein sequence ID" value="GAB47702.1"/>
    <property type="molecule type" value="Genomic_DNA"/>
</dbReference>
<dbReference type="Proteomes" id="UP000004367">
    <property type="component" value="Unassembled WGS sequence"/>
</dbReference>
<accession>H5UPP4</accession>